<dbReference type="PANTHER" id="PTHR47524:SF1">
    <property type="entry name" value="20S RRNA ACCUMULATION PROTEIN 4"/>
    <property type="match status" value="1"/>
</dbReference>
<dbReference type="OrthoDB" id="443682at2759"/>
<gene>
    <name evidence="1" type="ORF">SYNPS1DRAFT_17869</name>
</gene>
<keyword evidence="2" id="KW-1185">Reference proteome</keyword>
<dbReference type="PANTHER" id="PTHR47524">
    <property type="entry name" value="20S RRNA ACCUMULATION PROTEIN 4"/>
    <property type="match status" value="1"/>
</dbReference>
<reference evidence="2" key="1">
    <citation type="journal article" date="2018" name="Nat. Microbiol.">
        <title>Leveraging single-cell genomics to expand the fungal tree of life.</title>
        <authorList>
            <person name="Ahrendt S.R."/>
            <person name="Quandt C.A."/>
            <person name="Ciobanu D."/>
            <person name="Clum A."/>
            <person name="Salamov A."/>
            <person name="Andreopoulos B."/>
            <person name="Cheng J.F."/>
            <person name="Woyke T."/>
            <person name="Pelin A."/>
            <person name="Henrissat B."/>
            <person name="Reynolds N.K."/>
            <person name="Benny G.L."/>
            <person name="Smith M.E."/>
            <person name="James T.Y."/>
            <person name="Grigoriev I.V."/>
        </authorList>
    </citation>
    <scope>NUCLEOTIDE SEQUENCE [LARGE SCALE GENOMIC DNA]</scope>
    <source>
        <strain evidence="2">Benny S71-1</strain>
    </source>
</reference>
<dbReference type="AlphaFoldDB" id="A0A4P9YVU1"/>
<sequence>MEPVYLGYRDVEVDANDATTTDAFQSYFGGHPIWLDEAQKPDRQMVQCGGCGDPMYLLVQLYAPLEHRPHERVIYVWGCNRRQCMRKPNR</sequence>
<dbReference type="GO" id="GO:0030490">
    <property type="term" value="P:maturation of SSU-rRNA"/>
    <property type="evidence" value="ECO:0007669"/>
    <property type="project" value="TreeGrafter"/>
</dbReference>
<organism evidence="1 2">
    <name type="scientific">Syncephalis pseudoplumigaleata</name>
    <dbReference type="NCBI Taxonomy" id="1712513"/>
    <lineage>
        <taxon>Eukaryota</taxon>
        <taxon>Fungi</taxon>
        <taxon>Fungi incertae sedis</taxon>
        <taxon>Zoopagomycota</taxon>
        <taxon>Zoopagomycotina</taxon>
        <taxon>Zoopagomycetes</taxon>
        <taxon>Zoopagales</taxon>
        <taxon>Piptocephalidaceae</taxon>
        <taxon>Syncephalis</taxon>
    </lineage>
</organism>
<name>A0A4P9YVU1_9FUNG</name>
<evidence type="ECO:0008006" key="3">
    <source>
        <dbReference type="Google" id="ProtNLM"/>
    </source>
</evidence>
<evidence type="ECO:0000313" key="2">
    <source>
        <dbReference type="Proteomes" id="UP000278143"/>
    </source>
</evidence>
<evidence type="ECO:0000313" key="1">
    <source>
        <dbReference type="EMBL" id="RKP23945.1"/>
    </source>
</evidence>
<protein>
    <recommendedName>
        <fullName evidence="3">Programmed cell death protein 2</fullName>
    </recommendedName>
</protein>
<proteinExistence type="predicted"/>
<dbReference type="EMBL" id="KZ990557">
    <property type="protein sequence ID" value="RKP23945.1"/>
    <property type="molecule type" value="Genomic_DNA"/>
</dbReference>
<accession>A0A4P9YVU1</accession>
<dbReference type="Proteomes" id="UP000278143">
    <property type="component" value="Unassembled WGS sequence"/>
</dbReference>